<gene>
    <name evidence="1" type="ORF">ACFQY8_04890</name>
</gene>
<reference evidence="2" key="1">
    <citation type="journal article" date="2019" name="Int. J. Syst. Evol. Microbiol.">
        <title>The Global Catalogue of Microorganisms (GCM) 10K type strain sequencing project: providing services to taxonomists for standard genome sequencing and annotation.</title>
        <authorList>
            <consortium name="The Broad Institute Genomics Platform"/>
            <consortium name="The Broad Institute Genome Sequencing Center for Infectious Disease"/>
            <person name="Wu L."/>
            <person name="Ma J."/>
        </authorList>
    </citation>
    <scope>NUCLEOTIDE SEQUENCE [LARGE SCALE GENOMIC DNA]</scope>
    <source>
        <strain evidence="2">CCM 8604</strain>
    </source>
</reference>
<protein>
    <submittedName>
        <fullName evidence="1">Uncharacterized protein</fullName>
    </submittedName>
</protein>
<organism evidence="1 2">
    <name type="scientific">Alloscardovia venturai</name>
    <dbReference type="NCBI Taxonomy" id="1769421"/>
    <lineage>
        <taxon>Bacteria</taxon>
        <taxon>Bacillati</taxon>
        <taxon>Actinomycetota</taxon>
        <taxon>Actinomycetes</taxon>
        <taxon>Bifidobacteriales</taxon>
        <taxon>Bifidobacteriaceae</taxon>
        <taxon>Alloscardovia</taxon>
    </lineage>
</organism>
<dbReference type="RefSeq" id="WP_377938775.1">
    <property type="nucleotide sequence ID" value="NZ_JBHTHQ010000021.1"/>
</dbReference>
<name>A0ABW2Y5R9_9BIFI</name>
<accession>A0ABW2Y5R9</accession>
<keyword evidence="2" id="KW-1185">Reference proteome</keyword>
<evidence type="ECO:0000313" key="2">
    <source>
        <dbReference type="Proteomes" id="UP001597036"/>
    </source>
</evidence>
<dbReference type="EMBL" id="JBHTHQ010000021">
    <property type="protein sequence ID" value="MFD0705078.1"/>
    <property type="molecule type" value="Genomic_DNA"/>
</dbReference>
<sequence>MINSSKIQEIVTATGHTFADNASIYAESFPDGAGFLTGSIASLAVIKNHAIHFGSEGLTIINLTVSGNLKKNEAPIFIPASDIQSIRLHGGMLRANLDIATAHGNFRYRVRRWVLAPGWHNKGYKFVKTHYTA</sequence>
<comment type="caution">
    <text evidence="1">The sequence shown here is derived from an EMBL/GenBank/DDBJ whole genome shotgun (WGS) entry which is preliminary data.</text>
</comment>
<proteinExistence type="predicted"/>
<dbReference type="Proteomes" id="UP001597036">
    <property type="component" value="Unassembled WGS sequence"/>
</dbReference>
<evidence type="ECO:0000313" key="1">
    <source>
        <dbReference type="EMBL" id="MFD0705078.1"/>
    </source>
</evidence>